<evidence type="ECO:0000256" key="3">
    <source>
        <dbReference type="ARBA" id="ARBA00022723"/>
    </source>
</evidence>
<evidence type="ECO:0000313" key="9">
    <source>
        <dbReference type="EMBL" id="SFL41689.1"/>
    </source>
</evidence>
<organism evidence="9 10">
    <name type="scientific">Methylorubrum salsuginis</name>
    <dbReference type="NCBI Taxonomy" id="414703"/>
    <lineage>
        <taxon>Bacteria</taxon>
        <taxon>Pseudomonadati</taxon>
        <taxon>Pseudomonadota</taxon>
        <taxon>Alphaproteobacteria</taxon>
        <taxon>Hyphomicrobiales</taxon>
        <taxon>Methylobacteriaceae</taxon>
        <taxon>Methylorubrum</taxon>
    </lineage>
</organism>
<dbReference type="GO" id="GO:0015976">
    <property type="term" value="P:carbon utilization"/>
    <property type="evidence" value="ECO:0007669"/>
    <property type="project" value="InterPro"/>
</dbReference>
<dbReference type="RefSeq" id="WP_091948815.1">
    <property type="nucleotide sequence ID" value="NZ_FOSV01000014.1"/>
</dbReference>
<dbReference type="InterPro" id="IPR001765">
    <property type="entry name" value="Carbonic_anhydrase"/>
</dbReference>
<evidence type="ECO:0000256" key="6">
    <source>
        <dbReference type="ARBA" id="ARBA00048348"/>
    </source>
</evidence>
<comment type="cofactor">
    <cofactor evidence="7">
        <name>Zn(2+)</name>
        <dbReference type="ChEBI" id="CHEBI:29105"/>
    </cofactor>
    <text evidence="7">Binds 1 zinc ion per subunit.</text>
</comment>
<keyword evidence="5 8" id="KW-0456">Lyase</keyword>
<dbReference type="InterPro" id="IPR045066">
    <property type="entry name" value="Beta_CA_cladeB"/>
</dbReference>
<evidence type="ECO:0000256" key="1">
    <source>
        <dbReference type="ARBA" id="ARBA00006217"/>
    </source>
</evidence>
<comment type="function">
    <text evidence="8">Reversible hydration of carbon dioxide.</text>
</comment>
<dbReference type="Proteomes" id="UP000198804">
    <property type="component" value="Unassembled WGS sequence"/>
</dbReference>
<comment type="catalytic activity">
    <reaction evidence="6 8">
        <text>hydrogencarbonate + H(+) = CO2 + H2O</text>
        <dbReference type="Rhea" id="RHEA:10748"/>
        <dbReference type="ChEBI" id="CHEBI:15377"/>
        <dbReference type="ChEBI" id="CHEBI:15378"/>
        <dbReference type="ChEBI" id="CHEBI:16526"/>
        <dbReference type="ChEBI" id="CHEBI:17544"/>
        <dbReference type="EC" id="4.2.1.1"/>
    </reaction>
</comment>
<dbReference type="SMART" id="SM00947">
    <property type="entry name" value="Pro_CA"/>
    <property type="match status" value="1"/>
</dbReference>
<dbReference type="GO" id="GO:0008270">
    <property type="term" value="F:zinc ion binding"/>
    <property type="evidence" value="ECO:0007669"/>
    <property type="project" value="UniProtKB-UniRule"/>
</dbReference>
<evidence type="ECO:0000256" key="2">
    <source>
        <dbReference type="ARBA" id="ARBA00012925"/>
    </source>
</evidence>
<dbReference type="PROSITE" id="PS00705">
    <property type="entry name" value="PROK_CO2_ANHYDRASE_2"/>
    <property type="match status" value="1"/>
</dbReference>
<dbReference type="CDD" id="cd00884">
    <property type="entry name" value="beta_CA_cladeB"/>
    <property type="match status" value="1"/>
</dbReference>
<dbReference type="GO" id="GO:0004089">
    <property type="term" value="F:carbonate dehydratase activity"/>
    <property type="evidence" value="ECO:0007669"/>
    <property type="project" value="UniProtKB-UniRule"/>
</dbReference>
<dbReference type="STRING" id="414703.SAMN04488125_114116"/>
<evidence type="ECO:0000256" key="7">
    <source>
        <dbReference type="PIRSR" id="PIRSR601765-1"/>
    </source>
</evidence>
<feature type="binding site" evidence="7">
    <location>
        <position position="43"/>
    </location>
    <ligand>
        <name>Zn(2+)</name>
        <dbReference type="ChEBI" id="CHEBI:29105"/>
    </ligand>
</feature>
<dbReference type="EC" id="4.2.1.1" evidence="2 8"/>
<reference evidence="10" key="1">
    <citation type="submission" date="2016-10" db="EMBL/GenBank/DDBJ databases">
        <authorList>
            <person name="Varghese N."/>
            <person name="Submissions S."/>
        </authorList>
    </citation>
    <scope>NUCLEOTIDE SEQUENCE [LARGE SCALE GENOMIC DNA]</scope>
    <source>
        <strain evidence="10">CGMCC 1.6474</strain>
    </source>
</reference>
<dbReference type="PANTHER" id="PTHR11002:SF76">
    <property type="entry name" value="CARBONIC ANHYDRASE"/>
    <property type="match status" value="1"/>
</dbReference>
<name>A0A1I4HHD7_9HYPH</name>
<keyword evidence="4 7" id="KW-0862">Zinc</keyword>
<feature type="binding site" evidence="7">
    <location>
        <position position="107"/>
    </location>
    <ligand>
        <name>Zn(2+)</name>
        <dbReference type="ChEBI" id="CHEBI:29105"/>
    </ligand>
</feature>
<comment type="similarity">
    <text evidence="1 8">Belongs to the beta-class carbonic anhydrase family.</text>
</comment>
<dbReference type="Pfam" id="PF00484">
    <property type="entry name" value="Pro_CA"/>
    <property type="match status" value="1"/>
</dbReference>
<evidence type="ECO:0000256" key="5">
    <source>
        <dbReference type="ARBA" id="ARBA00023239"/>
    </source>
</evidence>
<dbReference type="InterPro" id="IPR036874">
    <property type="entry name" value="Carbonic_anhydrase_sf"/>
</dbReference>
<dbReference type="OrthoDB" id="9797527at2"/>
<gene>
    <name evidence="9" type="ORF">SAMN04488125_114116</name>
</gene>
<feature type="binding site" evidence="7">
    <location>
        <position position="104"/>
    </location>
    <ligand>
        <name>Zn(2+)</name>
        <dbReference type="ChEBI" id="CHEBI:29105"/>
    </ligand>
</feature>
<evidence type="ECO:0000256" key="8">
    <source>
        <dbReference type="RuleBase" id="RU003956"/>
    </source>
</evidence>
<evidence type="ECO:0000313" key="10">
    <source>
        <dbReference type="Proteomes" id="UP000198804"/>
    </source>
</evidence>
<protein>
    <recommendedName>
        <fullName evidence="2 8">Carbonic anhydrase</fullName>
        <ecNumber evidence="2 8">4.2.1.1</ecNumber>
    </recommendedName>
    <alternativeName>
        <fullName evidence="8">Carbonate dehydratase</fullName>
    </alternativeName>
</protein>
<dbReference type="EMBL" id="FOSV01000014">
    <property type="protein sequence ID" value="SFL41689.1"/>
    <property type="molecule type" value="Genomic_DNA"/>
</dbReference>
<feature type="binding site" evidence="7">
    <location>
        <position position="41"/>
    </location>
    <ligand>
        <name>Zn(2+)</name>
        <dbReference type="ChEBI" id="CHEBI:29105"/>
    </ligand>
</feature>
<dbReference type="Gene3D" id="3.40.1050.10">
    <property type="entry name" value="Carbonic anhydrase"/>
    <property type="match status" value="1"/>
</dbReference>
<keyword evidence="3 7" id="KW-0479">Metal-binding</keyword>
<dbReference type="PANTHER" id="PTHR11002">
    <property type="entry name" value="CARBONIC ANHYDRASE"/>
    <property type="match status" value="1"/>
</dbReference>
<dbReference type="SUPFAM" id="SSF53056">
    <property type="entry name" value="beta-carbonic anhydrase, cab"/>
    <property type="match status" value="1"/>
</dbReference>
<dbReference type="InterPro" id="IPR015892">
    <property type="entry name" value="Carbonic_anhydrase_CS"/>
</dbReference>
<sequence>MFPEVLTEGYKTFLGERLPNERRKYEALGAGQQPEVLLIGCCDSRVAPEVIFDTGPGQIFTIRNVANIVPPAEDNKGESHHGTSSALEFAVVALKVKHIVVMGHATCGGIKAAGMGSDPLSSGNYIGNWVSLVEPAKRKLADAGDHKDKEGYLTRLEYAMIGQSLENLMTFDFVRKAVEAGELHLHGAHFGIATGELRVRDPKTGEFQSVVARDGQSLNPSALIHCS</sequence>
<keyword evidence="10" id="KW-1185">Reference proteome</keyword>
<dbReference type="AlphaFoldDB" id="A0A1I4HHD7"/>
<proteinExistence type="inferred from homology"/>
<accession>A0A1I4HHD7</accession>
<evidence type="ECO:0000256" key="4">
    <source>
        <dbReference type="ARBA" id="ARBA00022833"/>
    </source>
</evidence>